<evidence type="ECO:0000256" key="3">
    <source>
        <dbReference type="ARBA" id="ARBA00022989"/>
    </source>
</evidence>
<comment type="subcellular location">
    <subcellularLocation>
        <location evidence="1">Membrane</location>
        <topology evidence="1">Multi-pass membrane protein</topology>
    </subcellularLocation>
</comment>
<keyword evidence="3 5" id="KW-1133">Transmembrane helix</keyword>
<keyword evidence="7" id="KW-1185">Reference proteome</keyword>
<feature type="transmembrane region" description="Helical" evidence="5">
    <location>
        <begin position="380"/>
        <end position="400"/>
    </location>
</feature>
<dbReference type="InterPro" id="IPR050598">
    <property type="entry name" value="AminoAcid_Transporter"/>
</dbReference>
<feature type="transmembrane region" description="Helical" evidence="5">
    <location>
        <begin position="250"/>
        <end position="271"/>
    </location>
</feature>
<proteinExistence type="predicted"/>
<feature type="transmembrane region" description="Helical" evidence="5">
    <location>
        <begin position="437"/>
        <end position="461"/>
    </location>
</feature>
<dbReference type="Proteomes" id="UP000625551">
    <property type="component" value="Unassembled WGS sequence"/>
</dbReference>
<evidence type="ECO:0000313" key="6">
    <source>
        <dbReference type="EMBL" id="MBD1397699.1"/>
    </source>
</evidence>
<feature type="transmembrane region" description="Helical" evidence="5">
    <location>
        <begin position="69"/>
        <end position="92"/>
    </location>
</feature>
<dbReference type="RefSeq" id="WP_191183952.1">
    <property type="nucleotide sequence ID" value="NZ_JACXAJ010000004.1"/>
</dbReference>
<name>A0ABR7XHB5_9BACT</name>
<evidence type="ECO:0000313" key="7">
    <source>
        <dbReference type="Proteomes" id="UP000625551"/>
    </source>
</evidence>
<protein>
    <submittedName>
        <fullName evidence="6">Amino acid permease</fullName>
    </submittedName>
</protein>
<feature type="transmembrane region" description="Helical" evidence="5">
    <location>
        <begin position="300"/>
        <end position="323"/>
    </location>
</feature>
<dbReference type="PANTHER" id="PTHR11785:SF512">
    <property type="entry name" value="SOBREMESA, ISOFORM B"/>
    <property type="match status" value="1"/>
</dbReference>
<organism evidence="6 7">
    <name type="scientific">Pontibacter aquaedesilientis</name>
    <dbReference type="NCBI Taxonomy" id="2766980"/>
    <lineage>
        <taxon>Bacteria</taxon>
        <taxon>Pseudomonadati</taxon>
        <taxon>Bacteroidota</taxon>
        <taxon>Cytophagia</taxon>
        <taxon>Cytophagales</taxon>
        <taxon>Hymenobacteraceae</taxon>
        <taxon>Pontibacter</taxon>
    </lineage>
</organism>
<accession>A0ABR7XHB5</accession>
<keyword evidence="2 5" id="KW-0812">Transmembrane</keyword>
<evidence type="ECO:0000256" key="2">
    <source>
        <dbReference type="ARBA" id="ARBA00022692"/>
    </source>
</evidence>
<evidence type="ECO:0000256" key="1">
    <source>
        <dbReference type="ARBA" id="ARBA00004141"/>
    </source>
</evidence>
<gene>
    <name evidence="6" type="ORF">H9Q13_11035</name>
</gene>
<evidence type="ECO:0000256" key="4">
    <source>
        <dbReference type="ARBA" id="ARBA00023136"/>
    </source>
</evidence>
<sequence>MDELNQGFGTLYTEQEGVKSTSTGHETRAEPKPALSLFDAIAVIVGVVVGAGIFRIPSVVAANVDSTTMFLTTWVLGGFVSLIGALCYAELTTTFPNAGGDYHFLTKAFGKKLAFLFAWARMSVIQTGSIALLSFIIGDYMTRIYTLGEFSSAAYAAFVVVSLTIINIVGVKFGTGIQKLLLLLEVFGIMIVLGAGFFFAPENSISTTPALSNTSNSLGLAMVFVLLTFGGWNEAAYISAEMRTGRRGMAIALIASIIIITLIYLLINLAYLNALGLNGLSTSDAVAGDLMRVTFGESGLMLISLIVMVAALTSANATIFTGARTNYALGRDFPVFSYLGKWNMRTSSPVNAFLVQGVISLSLIGLALFTRNGFETMVEYTAPVFWFFLMMVGIALFVLRRKEPRLNRPFRVPLYPLTPLVFCLTSAYLLYSSLVYTGLGAIVGVGVLAVGAVLLLALPAIERHLNPNAKPLQ</sequence>
<feature type="transmembrane region" description="Helical" evidence="5">
    <location>
        <begin position="412"/>
        <end position="431"/>
    </location>
</feature>
<dbReference type="PANTHER" id="PTHR11785">
    <property type="entry name" value="AMINO ACID TRANSPORTER"/>
    <property type="match status" value="1"/>
</dbReference>
<dbReference type="Gene3D" id="1.20.1740.10">
    <property type="entry name" value="Amino acid/polyamine transporter I"/>
    <property type="match status" value="1"/>
</dbReference>
<feature type="transmembrane region" description="Helical" evidence="5">
    <location>
        <begin position="350"/>
        <end position="368"/>
    </location>
</feature>
<comment type="caution">
    <text evidence="6">The sequence shown here is derived from an EMBL/GenBank/DDBJ whole genome shotgun (WGS) entry which is preliminary data.</text>
</comment>
<feature type="transmembrane region" description="Helical" evidence="5">
    <location>
        <begin position="220"/>
        <end position="238"/>
    </location>
</feature>
<feature type="transmembrane region" description="Helical" evidence="5">
    <location>
        <begin position="113"/>
        <end position="138"/>
    </location>
</feature>
<dbReference type="EMBL" id="JACXAJ010000004">
    <property type="protein sequence ID" value="MBD1397699.1"/>
    <property type="molecule type" value="Genomic_DNA"/>
</dbReference>
<dbReference type="InterPro" id="IPR002293">
    <property type="entry name" value="AA/rel_permease1"/>
</dbReference>
<keyword evidence="4 5" id="KW-0472">Membrane</keyword>
<evidence type="ECO:0000256" key="5">
    <source>
        <dbReference type="SAM" id="Phobius"/>
    </source>
</evidence>
<reference evidence="6 7" key="1">
    <citation type="submission" date="2020-09" db="EMBL/GenBank/DDBJ databases">
        <title>Genome sequencing and assembly of Pontibacter sp.</title>
        <authorList>
            <person name="Chhetri G."/>
        </authorList>
    </citation>
    <scope>NUCLEOTIDE SEQUENCE [LARGE SCALE GENOMIC DNA]</scope>
    <source>
        <strain evidence="6 7">JH31</strain>
    </source>
</reference>
<dbReference type="PIRSF" id="PIRSF006060">
    <property type="entry name" value="AA_transporter"/>
    <property type="match status" value="1"/>
</dbReference>
<dbReference type="Pfam" id="PF13520">
    <property type="entry name" value="AA_permease_2"/>
    <property type="match status" value="1"/>
</dbReference>
<feature type="transmembrane region" description="Helical" evidence="5">
    <location>
        <begin position="150"/>
        <end position="169"/>
    </location>
</feature>
<feature type="transmembrane region" description="Helical" evidence="5">
    <location>
        <begin position="181"/>
        <end position="200"/>
    </location>
</feature>
<feature type="transmembrane region" description="Helical" evidence="5">
    <location>
        <begin position="37"/>
        <end position="57"/>
    </location>
</feature>